<comment type="caution">
    <text evidence="1">The sequence shown here is derived from an EMBL/GenBank/DDBJ whole genome shotgun (WGS) entry which is preliminary data.</text>
</comment>
<proteinExistence type="predicted"/>
<evidence type="ECO:0000313" key="2">
    <source>
        <dbReference type="Proteomes" id="UP000077852"/>
    </source>
</evidence>
<sequence>MALTPDDLIAQAMRDPVNAALAKRLPRLGLKQGFLTAGCLFQATWNHTAGRPPGWGVKDYDVFYFDDSDLSWEAEDAVIRRVHEAVADLGATVEVKNQARVHLWYEQRFKAPYPRLRSARDGIDRYLIACTRVGIDLADGSLYAPDGLDDLAAGILRMNPLLPVPEMFNAKARDYQSRWPWLRIATCASSSTP</sequence>
<dbReference type="PANTHER" id="PTHR39166:SF1">
    <property type="entry name" value="BLL1166 PROTEIN"/>
    <property type="match status" value="1"/>
</dbReference>
<protein>
    <recommendedName>
        <fullName evidence="3">Nucleotidyltransferase family protein</fullName>
    </recommendedName>
</protein>
<evidence type="ECO:0008006" key="3">
    <source>
        <dbReference type="Google" id="ProtNLM"/>
    </source>
</evidence>
<dbReference type="Pfam" id="PF06042">
    <property type="entry name" value="NTP_transf_6"/>
    <property type="match status" value="1"/>
</dbReference>
<name>A0AA91DS40_VARPD</name>
<accession>A0AA91DS40</accession>
<dbReference type="PANTHER" id="PTHR39166">
    <property type="entry name" value="BLL1166 PROTEIN"/>
    <property type="match status" value="1"/>
</dbReference>
<dbReference type="Proteomes" id="UP000077852">
    <property type="component" value="Unassembled WGS sequence"/>
</dbReference>
<dbReference type="AlphaFoldDB" id="A0AA91DS40"/>
<reference evidence="1 2" key="1">
    <citation type="submission" date="2016-03" db="EMBL/GenBank/DDBJ databases">
        <title>Genome sequence of Variovorax paradoxus KB5.</title>
        <authorList>
            <person name="Jeong H."/>
            <person name="Hong C.E."/>
            <person name="Jo S.H."/>
            <person name="Park J.M."/>
        </authorList>
    </citation>
    <scope>NUCLEOTIDE SEQUENCE [LARGE SCALE GENOMIC DNA]</scope>
    <source>
        <strain evidence="1 2">KB5</strain>
    </source>
</reference>
<dbReference type="RefSeq" id="WP_253819807.1">
    <property type="nucleotide sequence ID" value="NZ_LVHG01000033.1"/>
</dbReference>
<gene>
    <name evidence="1" type="ORF">A3K87_11585</name>
</gene>
<dbReference type="EMBL" id="LVHG01000033">
    <property type="protein sequence ID" value="OAK65476.1"/>
    <property type="molecule type" value="Genomic_DNA"/>
</dbReference>
<dbReference type="InterPro" id="IPR009267">
    <property type="entry name" value="NTP_transf_6"/>
</dbReference>
<organism evidence="1 2">
    <name type="scientific">Variovorax paradoxus</name>
    <dbReference type="NCBI Taxonomy" id="34073"/>
    <lineage>
        <taxon>Bacteria</taxon>
        <taxon>Pseudomonadati</taxon>
        <taxon>Pseudomonadota</taxon>
        <taxon>Betaproteobacteria</taxon>
        <taxon>Burkholderiales</taxon>
        <taxon>Comamonadaceae</taxon>
        <taxon>Variovorax</taxon>
    </lineage>
</organism>
<evidence type="ECO:0000313" key="1">
    <source>
        <dbReference type="EMBL" id="OAK65476.1"/>
    </source>
</evidence>